<feature type="binding site" evidence="12">
    <location>
        <position position="1120"/>
    </location>
    <ligand>
        <name>Zn(2+)</name>
        <dbReference type="ChEBI" id="CHEBI:29105"/>
    </ligand>
</feature>
<evidence type="ECO:0000256" key="7">
    <source>
        <dbReference type="ARBA" id="ARBA00023125"/>
    </source>
</evidence>
<feature type="domain" description="C2H2-type" evidence="14">
    <location>
        <begin position="921"/>
        <end position="948"/>
    </location>
</feature>
<feature type="region of interest" description="Disordered" evidence="13">
    <location>
        <begin position="144"/>
        <end position="166"/>
    </location>
</feature>
<dbReference type="FunFam" id="3.30.160.60:FF:001498">
    <property type="entry name" value="Zinc finger protein 404"/>
    <property type="match status" value="1"/>
</dbReference>
<keyword evidence="4 11" id="KW-0863">Zinc-finger</keyword>
<feature type="domain" description="C2H2-type" evidence="14">
    <location>
        <begin position="639"/>
        <end position="666"/>
    </location>
</feature>
<feature type="domain" description="ZAD" evidence="15">
    <location>
        <begin position="49"/>
        <end position="124"/>
    </location>
</feature>
<keyword evidence="7" id="KW-0238">DNA-binding</keyword>
<feature type="compositionally biased region" description="Basic and acidic residues" evidence="13">
    <location>
        <begin position="150"/>
        <end position="165"/>
    </location>
</feature>
<evidence type="ECO:0000256" key="5">
    <source>
        <dbReference type="ARBA" id="ARBA00022833"/>
    </source>
</evidence>
<feature type="domain" description="C2H2-type" evidence="14">
    <location>
        <begin position="667"/>
        <end position="694"/>
    </location>
</feature>
<protein>
    <recommendedName>
        <fullName evidence="10">Zinc finger protein 865</fullName>
    </recommendedName>
</protein>
<dbReference type="SMART" id="SM00355">
    <property type="entry name" value="ZnF_C2H2"/>
    <property type="match status" value="31"/>
</dbReference>
<dbReference type="FunFam" id="3.30.160.60:FF:000065">
    <property type="entry name" value="B-cell CLL/lymphoma 6, member B"/>
    <property type="match status" value="1"/>
</dbReference>
<feature type="binding site" evidence="12">
    <location>
        <position position="1062"/>
    </location>
    <ligand>
        <name>Zn(2+)</name>
        <dbReference type="ChEBI" id="CHEBI:29105"/>
    </ligand>
</feature>
<feature type="binding site" evidence="12">
    <location>
        <position position="51"/>
    </location>
    <ligand>
        <name>Zn(2+)</name>
        <dbReference type="ChEBI" id="CHEBI:29105"/>
    </ligand>
</feature>
<dbReference type="GO" id="GO:0043565">
    <property type="term" value="F:sequence-specific DNA binding"/>
    <property type="evidence" value="ECO:0007669"/>
    <property type="project" value="TreeGrafter"/>
</dbReference>
<dbReference type="Pfam" id="PF00096">
    <property type="entry name" value="zf-C2H2"/>
    <property type="match status" value="5"/>
</dbReference>
<dbReference type="FunFam" id="3.30.160.60:FF:000130">
    <property type="entry name" value="Spalt-like transcription factor 4"/>
    <property type="match status" value="1"/>
</dbReference>
<feature type="domain" description="C2H2-type" evidence="14">
    <location>
        <begin position="611"/>
        <end position="638"/>
    </location>
</feature>
<evidence type="ECO:0000313" key="16">
    <source>
        <dbReference type="EMBL" id="EAT37520.1"/>
    </source>
</evidence>
<feature type="domain" description="C2H2-type" evidence="14">
    <location>
        <begin position="808"/>
        <end position="835"/>
    </location>
</feature>
<feature type="domain" description="C2H2-type" evidence="14">
    <location>
        <begin position="460"/>
        <end position="482"/>
    </location>
</feature>
<feature type="domain" description="C2H2-type" evidence="14">
    <location>
        <begin position="583"/>
        <end position="610"/>
    </location>
</feature>
<evidence type="ECO:0000256" key="3">
    <source>
        <dbReference type="ARBA" id="ARBA00022737"/>
    </source>
</evidence>
<dbReference type="FunFam" id="3.30.160.60:FF:000325">
    <property type="entry name" value="ZFP90 zinc finger protein"/>
    <property type="match status" value="1"/>
</dbReference>
<accession>Q16ST9</accession>
<evidence type="ECO:0000256" key="2">
    <source>
        <dbReference type="ARBA" id="ARBA00022723"/>
    </source>
</evidence>
<dbReference type="InterPro" id="IPR012934">
    <property type="entry name" value="Znf_AD"/>
</dbReference>
<dbReference type="VEuPathDB" id="VectorBase:AAEL020015"/>
<feature type="domain" description="C2H2-type" evidence="14">
    <location>
        <begin position="949"/>
        <end position="976"/>
    </location>
</feature>
<feature type="binding site" evidence="12">
    <location>
        <position position="100"/>
    </location>
    <ligand>
        <name>Zn(2+)</name>
        <dbReference type="ChEBI" id="CHEBI:29105"/>
    </ligand>
</feature>
<dbReference type="SUPFAM" id="SSF57667">
    <property type="entry name" value="beta-beta-alpha zinc fingers"/>
    <property type="match status" value="13"/>
</dbReference>
<feature type="binding site" evidence="12">
    <location>
        <position position="97"/>
    </location>
    <ligand>
        <name>Zn(2+)</name>
        <dbReference type="ChEBI" id="CHEBI:29105"/>
    </ligand>
</feature>
<feature type="domain" description="C2H2-type" evidence="14">
    <location>
        <begin position="977"/>
        <end position="1004"/>
    </location>
</feature>
<feature type="compositionally biased region" description="Basic and acidic residues" evidence="13">
    <location>
        <begin position="997"/>
        <end position="1008"/>
    </location>
</feature>
<evidence type="ECO:0000256" key="4">
    <source>
        <dbReference type="ARBA" id="ARBA00022771"/>
    </source>
</evidence>
<keyword evidence="6" id="KW-0805">Transcription regulation</keyword>
<evidence type="ECO:0000256" key="9">
    <source>
        <dbReference type="ARBA" id="ARBA00023242"/>
    </source>
</evidence>
<keyword evidence="8" id="KW-0804">Transcription</keyword>
<feature type="domain" description="C2H2-type" evidence="14">
    <location>
        <begin position="836"/>
        <end position="858"/>
    </location>
</feature>
<evidence type="ECO:0000256" key="11">
    <source>
        <dbReference type="PROSITE-ProRule" id="PRU00042"/>
    </source>
</evidence>
<feature type="domain" description="ZAD" evidence="15">
    <location>
        <begin position="1060"/>
        <end position="1144"/>
    </location>
</feature>
<dbReference type="FunFam" id="3.30.160.60:FF:000145">
    <property type="entry name" value="Zinc finger protein 574"/>
    <property type="match status" value="2"/>
</dbReference>
<evidence type="ECO:0000256" key="8">
    <source>
        <dbReference type="ARBA" id="ARBA00023163"/>
    </source>
</evidence>
<evidence type="ECO:0000259" key="14">
    <source>
        <dbReference type="PROSITE" id="PS50157"/>
    </source>
</evidence>
<dbReference type="OMA" id="DHESCHT"/>
<dbReference type="SUPFAM" id="SSF57716">
    <property type="entry name" value="Glucocorticoid receptor-like (DNA-binding domain)"/>
    <property type="match status" value="2"/>
</dbReference>
<keyword evidence="9" id="KW-0539">Nucleus</keyword>
<dbReference type="PANTHER" id="PTHR24408">
    <property type="entry name" value="ZINC FINGER PROTEIN"/>
    <property type="match status" value="1"/>
</dbReference>
<dbReference type="HOGENOM" id="CLU_251590_0_0_1"/>
<dbReference type="eggNOG" id="KOG1721">
    <property type="taxonomic scope" value="Eukaryota"/>
</dbReference>
<dbReference type="EMBL" id="CH477666">
    <property type="protein sequence ID" value="EAT37520.1"/>
    <property type="molecule type" value="Genomic_DNA"/>
</dbReference>
<feature type="binding site" evidence="12">
    <location>
        <position position="1065"/>
    </location>
    <ligand>
        <name>Zn(2+)</name>
        <dbReference type="ChEBI" id="CHEBI:29105"/>
    </ligand>
</feature>
<dbReference type="InterPro" id="IPR036236">
    <property type="entry name" value="Znf_C2H2_sf"/>
</dbReference>
<keyword evidence="3" id="KW-0677">Repeat</keyword>
<dbReference type="Proteomes" id="UP000682892">
    <property type="component" value="Unassembled WGS sequence"/>
</dbReference>
<feature type="domain" description="C2H2-type" evidence="14">
    <location>
        <begin position="404"/>
        <end position="431"/>
    </location>
</feature>
<dbReference type="Pfam" id="PF13894">
    <property type="entry name" value="zf-C2H2_4"/>
    <property type="match status" value="1"/>
</dbReference>
<evidence type="ECO:0000313" key="17">
    <source>
        <dbReference type="Proteomes" id="UP000682892"/>
    </source>
</evidence>
<dbReference type="PhylomeDB" id="Q16ST9"/>
<reference evidence="16" key="3">
    <citation type="submission" date="2012-09" db="EMBL/GenBank/DDBJ databases">
        <authorList>
            <consortium name="VectorBase"/>
        </authorList>
    </citation>
    <scope>NUCLEOTIDE SEQUENCE</scope>
    <source>
        <strain evidence="16">Liverpool</strain>
    </source>
</reference>
<feature type="compositionally biased region" description="Low complexity" evidence="13">
    <location>
        <begin position="1016"/>
        <end position="1031"/>
    </location>
</feature>
<dbReference type="Pfam" id="PF13465">
    <property type="entry name" value="zf-H2C2_2"/>
    <property type="match status" value="1"/>
</dbReference>
<name>Q16ST9_AEDAE</name>
<comment type="subcellular location">
    <subcellularLocation>
        <location evidence="1">Nucleus</location>
    </subcellularLocation>
</comment>
<reference evidence="16" key="2">
    <citation type="journal article" date="2007" name="Science">
        <title>Genome sequence of Aedes aegypti, a major arbovirus vector.</title>
        <authorList>
            <person name="Nene V."/>
            <person name="Wortman J.R."/>
            <person name="Lawson D."/>
            <person name="Haas B."/>
            <person name="Kodira C."/>
            <person name="Tu Z.J."/>
            <person name="Loftus B."/>
            <person name="Xi Z."/>
            <person name="Megy K."/>
            <person name="Grabherr M."/>
            <person name="Ren Q."/>
            <person name="Zdobnov E.M."/>
            <person name="Lobo N.F."/>
            <person name="Campbell K.S."/>
            <person name="Brown S.E."/>
            <person name="Bonaldo M.F."/>
            <person name="Zhu J."/>
            <person name="Sinkins S.P."/>
            <person name="Hogenkamp D.G."/>
            <person name="Amedeo P."/>
            <person name="Arensburger P."/>
            <person name="Atkinson P.W."/>
            <person name="Bidwell S."/>
            <person name="Biedler J."/>
            <person name="Birney E."/>
            <person name="Bruggner R.V."/>
            <person name="Costas J."/>
            <person name="Coy M.R."/>
            <person name="Crabtree J."/>
            <person name="Crawford M."/>
            <person name="Debruyn B."/>
            <person name="Decaprio D."/>
            <person name="Eiglmeier K."/>
            <person name="Eisenstadt E."/>
            <person name="El-Dorry H."/>
            <person name="Gelbart W.M."/>
            <person name="Gomes S.L."/>
            <person name="Hammond M."/>
            <person name="Hannick L.I."/>
            <person name="Hogan J.R."/>
            <person name="Holmes M.H."/>
            <person name="Jaffe D."/>
            <person name="Johnston J.S."/>
            <person name="Kennedy R.C."/>
            <person name="Koo H."/>
            <person name="Kravitz S."/>
            <person name="Kriventseva E.V."/>
            <person name="Kulp D."/>
            <person name="Labutti K."/>
            <person name="Lee E."/>
            <person name="Li S."/>
            <person name="Lovin D.D."/>
            <person name="Mao C."/>
            <person name="Mauceli E."/>
            <person name="Menck C.F."/>
            <person name="Miller J.R."/>
            <person name="Montgomery P."/>
            <person name="Mori A."/>
            <person name="Nascimento A.L."/>
            <person name="Naveira H.F."/>
            <person name="Nusbaum C."/>
            <person name="O'leary S."/>
            <person name="Orvis J."/>
            <person name="Pertea M."/>
            <person name="Quesneville H."/>
            <person name="Reidenbach K.R."/>
            <person name="Rogers Y.H."/>
            <person name="Roth C.W."/>
            <person name="Schneider J.R."/>
            <person name="Schatz M."/>
            <person name="Shumway M."/>
            <person name="Stanke M."/>
            <person name="Stinson E.O."/>
            <person name="Tubio J.M."/>
            <person name="Vanzee J.P."/>
            <person name="Verjovski-Almeida S."/>
            <person name="Werner D."/>
            <person name="White O."/>
            <person name="Wyder S."/>
            <person name="Zeng Q."/>
            <person name="Zhao Q."/>
            <person name="Zhao Y."/>
            <person name="Hill C.A."/>
            <person name="Raikhel A.S."/>
            <person name="Soares M.B."/>
            <person name="Knudson D.L."/>
            <person name="Lee N.H."/>
            <person name="Galagan J."/>
            <person name="Salzberg S.L."/>
            <person name="Paulsen I.T."/>
            <person name="Dimopoulos G."/>
            <person name="Collins F.H."/>
            <person name="Birren B."/>
            <person name="Fraser-Liggett C.M."/>
            <person name="Severson D.W."/>
        </authorList>
    </citation>
    <scope>NUCLEOTIDE SEQUENCE [LARGE SCALE GENOMIC DNA]</scope>
    <source>
        <strain evidence="16">Liverpool</strain>
    </source>
</reference>
<evidence type="ECO:0000259" key="15">
    <source>
        <dbReference type="PROSITE" id="PS51915"/>
    </source>
</evidence>
<feature type="region of interest" description="Disordered" evidence="13">
    <location>
        <begin position="997"/>
        <end position="1042"/>
    </location>
</feature>
<reference evidence="16" key="1">
    <citation type="submission" date="2005-10" db="EMBL/GenBank/DDBJ databases">
        <authorList>
            <person name="Loftus B.J."/>
            <person name="Nene V.M."/>
            <person name="Hannick L.I."/>
            <person name="Bidwell S."/>
            <person name="Haas B."/>
            <person name="Amedeo P."/>
            <person name="Orvis J."/>
            <person name="Wortman J.R."/>
            <person name="White O.R."/>
            <person name="Salzberg S."/>
            <person name="Shumway M."/>
            <person name="Koo H."/>
            <person name="Zhao Y."/>
            <person name="Holmes M."/>
            <person name="Miller J."/>
            <person name="Schatz M."/>
            <person name="Pop M."/>
            <person name="Pai G."/>
            <person name="Utterback T."/>
            <person name="Rogers Y.-H."/>
            <person name="Kravitz S."/>
            <person name="Fraser C.M."/>
        </authorList>
    </citation>
    <scope>NUCLEOTIDE SEQUENCE</scope>
    <source>
        <strain evidence="16">Liverpool</strain>
    </source>
</reference>
<feature type="domain" description="C2H2-type" evidence="14">
    <location>
        <begin position="723"/>
        <end position="751"/>
    </location>
</feature>
<feature type="binding site" evidence="12">
    <location>
        <position position="1117"/>
    </location>
    <ligand>
        <name>Zn(2+)</name>
        <dbReference type="ChEBI" id="CHEBI:29105"/>
    </ligand>
</feature>
<dbReference type="PaxDb" id="7159-AAEL010501-PA"/>
<feature type="domain" description="C2H2-type" evidence="14">
    <location>
        <begin position="555"/>
        <end position="582"/>
    </location>
</feature>
<dbReference type="FunFam" id="3.30.160.60:FF:000100">
    <property type="entry name" value="Zinc finger 45-like"/>
    <property type="match status" value="1"/>
</dbReference>
<dbReference type="GO" id="GO:0008270">
    <property type="term" value="F:zinc ion binding"/>
    <property type="evidence" value="ECO:0007669"/>
    <property type="project" value="UniProtKB-UniRule"/>
</dbReference>
<dbReference type="SMART" id="SM00868">
    <property type="entry name" value="zf-AD"/>
    <property type="match status" value="2"/>
</dbReference>
<evidence type="ECO:0000256" key="6">
    <source>
        <dbReference type="ARBA" id="ARBA00023015"/>
    </source>
</evidence>
<dbReference type="Gene3D" id="3.30.160.60">
    <property type="entry name" value="Classic Zinc Finger"/>
    <property type="match status" value="22"/>
</dbReference>
<feature type="binding site" evidence="12">
    <location>
        <position position="54"/>
    </location>
    <ligand>
        <name>Zn(2+)</name>
        <dbReference type="ChEBI" id="CHEBI:29105"/>
    </ligand>
</feature>
<organism evidence="16 17">
    <name type="scientific">Aedes aegypti</name>
    <name type="common">Yellowfever mosquito</name>
    <name type="synonym">Culex aegypti</name>
    <dbReference type="NCBI Taxonomy" id="7159"/>
    <lineage>
        <taxon>Eukaryota</taxon>
        <taxon>Metazoa</taxon>
        <taxon>Ecdysozoa</taxon>
        <taxon>Arthropoda</taxon>
        <taxon>Hexapoda</taxon>
        <taxon>Insecta</taxon>
        <taxon>Pterygota</taxon>
        <taxon>Neoptera</taxon>
        <taxon>Endopterygota</taxon>
        <taxon>Diptera</taxon>
        <taxon>Nematocera</taxon>
        <taxon>Culicoidea</taxon>
        <taxon>Culicidae</taxon>
        <taxon>Culicinae</taxon>
        <taxon>Aedini</taxon>
        <taxon>Aedes</taxon>
        <taxon>Stegomyia</taxon>
    </lineage>
</organism>
<keyword evidence="2 12" id="KW-0479">Metal-binding</keyword>
<evidence type="ECO:0000256" key="12">
    <source>
        <dbReference type="PROSITE-ProRule" id="PRU01263"/>
    </source>
</evidence>
<dbReference type="GO" id="GO:0005634">
    <property type="term" value="C:nucleus"/>
    <property type="evidence" value="ECO:0007669"/>
    <property type="project" value="UniProtKB-SubCell"/>
</dbReference>
<dbReference type="Gene3D" id="3.40.1800.20">
    <property type="match status" value="2"/>
</dbReference>
<keyword evidence="5 12" id="KW-0862">Zinc</keyword>
<dbReference type="GO" id="GO:0000981">
    <property type="term" value="F:DNA-binding transcription factor activity, RNA polymerase II-specific"/>
    <property type="evidence" value="ECO:0007669"/>
    <property type="project" value="TreeGrafter"/>
</dbReference>
<feature type="compositionally biased region" description="Basic residues" evidence="13">
    <location>
        <begin position="186"/>
        <end position="201"/>
    </location>
</feature>
<feature type="domain" description="C2H2-type" evidence="14">
    <location>
        <begin position="489"/>
        <end position="516"/>
    </location>
</feature>
<feature type="domain" description="C2H2-type" evidence="14">
    <location>
        <begin position="780"/>
        <end position="807"/>
    </location>
</feature>
<proteinExistence type="predicted"/>
<evidence type="ECO:0000256" key="10">
    <source>
        <dbReference type="ARBA" id="ARBA00068876"/>
    </source>
</evidence>
<dbReference type="FunFam" id="3.30.160.60:FF:000446">
    <property type="entry name" value="Zinc finger protein"/>
    <property type="match status" value="2"/>
</dbReference>
<dbReference type="Pfam" id="PF12874">
    <property type="entry name" value="zf-met"/>
    <property type="match status" value="1"/>
</dbReference>
<dbReference type="PROSITE" id="PS00028">
    <property type="entry name" value="ZINC_FINGER_C2H2_1"/>
    <property type="match status" value="25"/>
</dbReference>
<feature type="domain" description="C2H2-type" evidence="14">
    <location>
        <begin position="695"/>
        <end position="722"/>
    </location>
</feature>
<feature type="region of interest" description="Disordered" evidence="13">
    <location>
        <begin position="186"/>
        <end position="212"/>
    </location>
</feature>
<feature type="domain" description="C2H2-type" evidence="14">
    <location>
        <begin position="268"/>
        <end position="296"/>
    </location>
</feature>
<dbReference type="PANTHER" id="PTHR24408:SF58">
    <property type="entry name" value="TRANSCRIPTION FACTOR (TFIIIA), PUTATIVE (AFU_ORTHOLOGUE AFUA_1G05150)-RELATED"/>
    <property type="match status" value="1"/>
</dbReference>
<feature type="domain" description="C2H2-type" evidence="14">
    <location>
        <begin position="517"/>
        <end position="554"/>
    </location>
</feature>
<dbReference type="VEuPathDB" id="VectorBase:AAEL020013"/>
<dbReference type="VEuPathDB" id="VectorBase:AAEL017053"/>
<evidence type="ECO:0000256" key="13">
    <source>
        <dbReference type="SAM" id="MobiDB-lite"/>
    </source>
</evidence>
<dbReference type="PROSITE" id="PS51915">
    <property type="entry name" value="ZAD"/>
    <property type="match status" value="2"/>
</dbReference>
<sequence length="1493" mass="173405">MDVCRTCLNERGSELVGSDFRSIFTNIEVDEVNVYIADCLTQWVDRTMEICRLCMQCDGKTLKSIFSVINDVDIAHTITLSCSIQLFEGDGLPSKICEICVQEVQTVNAFIKKVRRSDTKLRNDVPQPDEKLQFEVIVIKTELSGDENDGGDHFEQSNNEVKYETDSDEDVLSNIKARIKKIQKANKAVSKKQRRSKRKRKSESECESEELKDNDSLDEKELEMFEIIDLPAINYICCGCFQYFETAQELGMHIEVHQKFSVKRTDTIFCDICKRRFNQSRDLEKHKKELKAASKVYECRKCKIRFISAVGRRRHAYRHPKTIEDKMKQDFGQILCCVTNCRKSYPSEDQLIKHSQEEHKINKRAYEAEDVVQKPSECPVCYKRFTSVLLLRRHRKRNSKPMNHQCATCGLKFRTRDVLLIHESNHTNKKQFECDICKKSFASNNAVKAHQRYHSNERPFICATCGAGFYQKALLVTHEYGHGSAPLPFQCEVCSKYYKTKGALVNHMRLHTGERPYPCRHCSMSFANHTTRQRHEMNHTALATHERSHRNEKPFECEICHKNFTSKGSLKAHMMVHSGEKPFVCTTCGWSFRRKRNLQVHILSHSNNQPFQCEICQKTFKSKVHLQYHMRTHTGEKPYPCRFCDKAFADHTNRQRHEMSHTGIKPYKCTYCDKTFIRKRFQVDHESSHTGIKPYKCSFCDKSFIRKRFQMDHESCHTGVKPYSCDLCKRSFSHQSGLRRHRLETHTAQKSAECPVCYNRYATEVLLRRHRKRNSKPMGHQCATCGLKFRTKDVLIFHEMNHAEQKPFQCEICKKYFSGSNALKVHQRCHSNEKPFVCATCGVGFNQKSQLITHEYDHGSAPLPFECEVCKKCFKLKTNLINHMRLHTGERPFACRHCSMTFSSYTTRQFHEMTHTGIRPFKCSYCDKTFTFKRLKLEHECKHTGIKPFKCSHCDKAFVRKKFQVDHESTHTGVKPYRCHLCNCSYSHKNNLRRHLETHQPSQEKEVIPEETPAATQSSVPTTVPPSTDTTGSMGPENPVDDHAVSQRICNSPTTHVMSSVCRVCRKAKNDSTSFVSLFLKERQAAGSGESTLASMLEFVGSFSVSPEEIDMPQEICLPCMGQLRAAYSFRKLCMESDDLFRKQNKPEMASSANVRQQPSPIQGTAKNSAMYLQNYDPSFYELTLDRYYYMELTFLGPRCCGCRQAFQSEEELQAHSLQEHRQNRAVLGPHQCQICYSRFPYADALQHHRQAIQRNVFCCRECYLIFEKKHTLFIHLRTEHGRAEYELDRDMYEEQHPQMGHSIFDPDPDPEPNLFAGHVQSLVNPNADPYTMGYCEITSNLKLSDLRPTQYRLTEKTEGFSIIEFTWHRCCACNHMFRDQGDLDVHCTEEHRLRYSQNNTSQAQSKPFLCEFCWRRFKKKSLLGLHQKFNRKKTYSCNTCLHLFFGGPAYEKHLLGCSPSGGQSVDENYVGHQMMADEPEDEDDDDVYILND</sequence>
<feature type="domain" description="C2H2-type" evidence="14">
    <location>
        <begin position="893"/>
        <end position="920"/>
    </location>
</feature>
<feature type="domain" description="C2H2-type" evidence="14">
    <location>
        <begin position="432"/>
        <end position="459"/>
    </location>
</feature>
<dbReference type="PROSITE" id="PS50157">
    <property type="entry name" value="ZINC_FINGER_C2H2_2"/>
    <property type="match status" value="21"/>
</dbReference>
<evidence type="ECO:0000256" key="1">
    <source>
        <dbReference type="ARBA" id="ARBA00004123"/>
    </source>
</evidence>
<dbReference type="InterPro" id="IPR013087">
    <property type="entry name" value="Znf_C2H2_type"/>
</dbReference>
<gene>
    <name evidence="16" type="ORF">AaeL_AAEL010501</name>
</gene>
<dbReference type="Pfam" id="PF07776">
    <property type="entry name" value="zf-AD"/>
    <property type="match status" value="2"/>
</dbReference>
<dbReference type="VEuPathDB" id="VectorBase:AAEL020014"/>
<feature type="domain" description="C2H2-type" evidence="14">
    <location>
        <begin position="865"/>
        <end position="892"/>
    </location>
</feature>